<feature type="compositionally biased region" description="Basic and acidic residues" evidence="1">
    <location>
        <begin position="20"/>
        <end position="53"/>
    </location>
</feature>
<evidence type="ECO:0000313" key="3">
    <source>
        <dbReference type="Proteomes" id="UP000697802"/>
    </source>
</evidence>
<dbReference type="EMBL" id="PUJU01000253">
    <property type="protein sequence ID" value="NHB90575.1"/>
    <property type="molecule type" value="Genomic_DNA"/>
</dbReference>
<evidence type="ECO:0000256" key="1">
    <source>
        <dbReference type="SAM" id="MobiDB-lite"/>
    </source>
</evidence>
<feature type="non-terminal residue" evidence="2">
    <location>
        <position position="1"/>
    </location>
</feature>
<gene>
    <name evidence="2" type="ORF">C5471_24075</name>
</gene>
<proteinExistence type="predicted"/>
<feature type="region of interest" description="Disordered" evidence="1">
    <location>
        <begin position="16"/>
        <end position="53"/>
    </location>
</feature>
<name>A0ABX0GR23_9GAMM</name>
<keyword evidence="3" id="KW-1185">Reference proteome</keyword>
<reference evidence="2 3" key="1">
    <citation type="submission" date="2018-02" db="EMBL/GenBank/DDBJ databases">
        <authorList>
            <person name="Machado R.A."/>
        </authorList>
    </citation>
    <scope>NUCLEOTIDE SEQUENCE [LARGE SCALE GENOMIC DNA]</scope>
    <source>
        <strain evidence="2 3">T327</strain>
    </source>
</reference>
<evidence type="ECO:0000313" key="2">
    <source>
        <dbReference type="EMBL" id="NHB90575.1"/>
    </source>
</evidence>
<comment type="caution">
    <text evidence="2">The sequence shown here is derived from an EMBL/GenBank/DDBJ whole genome shotgun (WGS) entry which is preliminary data.</text>
</comment>
<protein>
    <submittedName>
        <fullName evidence="2">Integrase</fullName>
    </submittedName>
</protein>
<sequence length="53" mass="5932">EKLETTQIYTRVAIGHLKKVHEQTHPAERQSKQATPPDDKQADSARPDSPKPA</sequence>
<organism evidence="2 3">
    <name type="scientific">Photorhabdus tasmaniensis</name>
    <dbReference type="NCBI Taxonomy" id="1004159"/>
    <lineage>
        <taxon>Bacteria</taxon>
        <taxon>Pseudomonadati</taxon>
        <taxon>Pseudomonadota</taxon>
        <taxon>Gammaproteobacteria</taxon>
        <taxon>Enterobacterales</taxon>
        <taxon>Morganellaceae</taxon>
        <taxon>Photorhabdus</taxon>
    </lineage>
</organism>
<accession>A0ABX0GR23</accession>
<dbReference type="Proteomes" id="UP000697802">
    <property type="component" value="Unassembled WGS sequence"/>
</dbReference>